<feature type="domain" description="Major facilitator superfamily (MFS) profile" evidence="9">
    <location>
        <begin position="42"/>
        <end position="488"/>
    </location>
</feature>
<dbReference type="CDD" id="cd17321">
    <property type="entry name" value="MFS_MMR_MDR_like"/>
    <property type="match status" value="1"/>
</dbReference>
<evidence type="ECO:0000313" key="11">
    <source>
        <dbReference type="Proteomes" id="UP001500305"/>
    </source>
</evidence>
<keyword evidence="3" id="KW-1003">Cell membrane</keyword>
<evidence type="ECO:0000256" key="5">
    <source>
        <dbReference type="ARBA" id="ARBA00022989"/>
    </source>
</evidence>
<keyword evidence="2" id="KW-0813">Transport</keyword>
<keyword evidence="5 8" id="KW-1133">Transmembrane helix</keyword>
<feature type="transmembrane region" description="Helical" evidence="8">
    <location>
        <begin position="330"/>
        <end position="352"/>
    </location>
</feature>
<dbReference type="Gene3D" id="1.20.1720.10">
    <property type="entry name" value="Multidrug resistance protein D"/>
    <property type="match status" value="1"/>
</dbReference>
<keyword evidence="7" id="KW-0046">Antibiotic resistance</keyword>
<dbReference type="InterPro" id="IPR011701">
    <property type="entry name" value="MFS"/>
</dbReference>
<dbReference type="InterPro" id="IPR036259">
    <property type="entry name" value="MFS_trans_sf"/>
</dbReference>
<feature type="transmembrane region" description="Helical" evidence="8">
    <location>
        <begin position="392"/>
        <end position="414"/>
    </location>
</feature>
<accession>A0ABP5RP42</accession>
<dbReference type="InterPro" id="IPR020846">
    <property type="entry name" value="MFS_dom"/>
</dbReference>
<evidence type="ECO:0000256" key="2">
    <source>
        <dbReference type="ARBA" id="ARBA00022448"/>
    </source>
</evidence>
<feature type="transmembrane region" description="Helical" evidence="8">
    <location>
        <begin position="255"/>
        <end position="278"/>
    </location>
</feature>
<feature type="transmembrane region" description="Helical" evidence="8">
    <location>
        <begin position="40"/>
        <end position="63"/>
    </location>
</feature>
<gene>
    <name evidence="10" type="ORF">GCM10010430_63800</name>
</gene>
<feature type="transmembrane region" description="Helical" evidence="8">
    <location>
        <begin position="230"/>
        <end position="249"/>
    </location>
</feature>
<dbReference type="SUPFAM" id="SSF103473">
    <property type="entry name" value="MFS general substrate transporter"/>
    <property type="match status" value="1"/>
</dbReference>
<dbReference type="Pfam" id="PF07690">
    <property type="entry name" value="MFS_1"/>
    <property type="match status" value="1"/>
</dbReference>
<evidence type="ECO:0000256" key="6">
    <source>
        <dbReference type="ARBA" id="ARBA00023136"/>
    </source>
</evidence>
<organism evidence="10 11">
    <name type="scientific">Kitasatospora cystarginea</name>
    <dbReference type="NCBI Taxonomy" id="58350"/>
    <lineage>
        <taxon>Bacteria</taxon>
        <taxon>Bacillati</taxon>
        <taxon>Actinomycetota</taxon>
        <taxon>Actinomycetes</taxon>
        <taxon>Kitasatosporales</taxon>
        <taxon>Streptomycetaceae</taxon>
        <taxon>Kitasatospora</taxon>
    </lineage>
</organism>
<keyword evidence="11" id="KW-1185">Reference proteome</keyword>
<evidence type="ECO:0000256" key="7">
    <source>
        <dbReference type="ARBA" id="ARBA00023251"/>
    </source>
</evidence>
<protein>
    <submittedName>
        <fullName evidence="10">MFS transporter</fullName>
    </submittedName>
</protein>
<sequence length="492" mass="49844">MSYDAEVPRSSSAQELVASTEALPGTSQPQSRAGFSGRMVAALVALSIAQFLVALDYSIIYVALPSIGSGLGLPADRLQWVVSGYALFFASFLVVGGRAADLTGPRRLFLWALLLFGAGSLAGGISGNLWLLVAARAAQGIGAAALTPSMLALISATFPAGALRSRALAIWGALGAVGLAAGVLIGGALTAELSWRWVFFVNVPLVAATFLLAARVLPAGQRTGISVRELNIPGAALFTSAILSVVFALTEAAGAGWTSLSTLAFLAGFVVLGGIWLAHDRRPSVTPLIDPALLRIRSLAGGGLMSALYMASVGAEFFLITLFLQDQRGYGPLAAGLAFLPLALCVVAGNLVTGRLTEPLGIRATLATGFGVGAVGLALLGLGVHAHSYWPGVLPGLVVSGLGQGMAFAGMYIAGTKDVQDSAQGTAAAILTTTQYTGGALGLAILVLVLGKTPSEGSFGNAYTVTVCVAAAAVVCALLTLGHHSTDSRKGA</sequence>
<feature type="transmembrane region" description="Helical" evidence="8">
    <location>
        <begin position="108"/>
        <end position="131"/>
    </location>
</feature>
<comment type="caution">
    <text evidence="10">The sequence shown here is derived from an EMBL/GenBank/DDBJ whole genome shotgun (WGS) entry which is preliminary data.</text>
</comment>
<feature type="transmembrane region" description="Helical" evidence="8">
    <location>
        <begin position="137"/>
        <end position="156"/>
    </location>
</feature>
<evidence type="ECO:0000256" key="4">
    <source>
        <dbReference type="ARBA" id="ARBA00022692"/>
    </source>
</evidence>
<keyword evidence="4 8" id="KW-0812">Transmembrane</keyword>
<comment type="subcellular location">
    <subcellularLocation>
        <location evidence="1">Cell membrane</location>
        <topology evidence="1">Multi-pass membrane protein</topology>
    </subcellularLocation>
</comment>
<evidence type="ECO:0000259" key="9">
    <source>
        <dbReference type="PROSITE" id="PS50850"/>
    </source>
</evidence>
<proteinExistence type="predicted"/>
<dbReference type="Proteomes" id="UP001500305">
    <property type="component" value="Unassembled WGS sequence"/>
</dbReference>
<dbReference type="PANTHER" id="PTHR42718">
    <property type="entry name" value="MAJOR FACILITATOR SUPERFAMILY MULTIDRUG TRANSPORTER MFSC"/>
    <property type="match status" value="1"/>
</dbReference>
<feature type="transmembrane region" description="Helical" evidence="8">
    <location>
        <begin position="364"/>
        <end position="386"/>
    </location>
</feature>
<name>A0ABP5RP42_9ACTN</name>
<dbReference type="EMBL" id="BAAATR010000038">
    <property type="protein sequence ID" value="GAA2269469.1"/>
    <property type="molecule type" value="Genomic_DNA"/>
</dbReference>
<feature type="transmembrane region" description="Helical" evidence="8">
    <location>
        <begin position="426"/>
        <end position="450"/>
    </location>
</feature>
<feature type="transmembrane region" description="Helical" evidence="8">
    <location>
        <begin position="299"/>
        <end position="324"/>
    </location>
</feature>
<feature type="transmembrane region" description="Helical" evidence="8">
    <location>
        <begin position="197"/>
        <end position="218"/>
    </location>
</feature>
<dbReference type="Gene3D" id="1.20.1250.20">
    <property type="entry name" value="MFS general substrate transporter like domains"/>
    <property type="match status" value="1"/>
</dbReference>
<evidence type="ECO:0000256" key="1">
    <source>
        <dbReference type="ARBA" id="ARBA00004651"/>
    </source>
</evidence>
<dbReference type="RefSeq" id="WP_344640018.1">
    <property type="nucleotide sequence ID" value="NZ_BAAATR010000038.1"/>
</dbReference>
<dbReference type="PANTHER" id="PTHR42718:SF46">
    <property type="entry name" value="BLR6921 PROTEIN"/>
    <property type="match status" value="1"/>
</dbReference>
<keyword evidence="6 8" id="KW-0472">Membrane</keyword>
<feature type="transmembrane region" description="Helical" evidence="8">
    <location>
        <begin position="462"/>
        <end position="481"/>
    </location>
</feature>
<evidence type="ECO:0000256" key="8">
    <source>
        <dbReference type="SAM" id="Phobius"/>
    </source>
</evidence>
<feature type="transmembrane region" description="Helical" evidence="8">
    <location>
        <begin position="78"/>
        <end position="96"/>
    </location>
</feature>
<dbReference type="PROSITE" id="PS50850">
    <property type="entry name" value="MFS"/>
    <property type="match status" value="1"/>
</dbReference>
<reference evidence="11" key="1">
    <citation type="journal article" date="2019" name="Int. J. Syst. Evol. Microbiol.">
        <title>The Global Catalogue of Microorganisms (GCM) 10K type strain sequencing project: providing services to taxonomists for standard genome sequencing and annotation.</title>
        <authorList>
            <consortium name="The Broad Institute Genomics Platform"/>
            <consortium name="The Broad Institute Genome Sequencing Center for Infectious Disease"/>
            <person name="Wu L."/>
            <person name="Ma J."/>
        </authorList>
    </citation>
    <scope>NUCLEOTIDE SEQUENCE [LARGE SCALE GENOMIC DNA]</scope>
    <source>
        <strain evidence="11">JCM 7356</strain>
    </source>
</reference>
<evidence type="ECO:0000256" key="3">
    <source>
        <dbReference type="ARBA" id="ARBA00022475"/>
    </source>
</evidence>
<evidence type="ECO:0000313" key="10">
    <source>
        <dbReference type="EMBL" id="GAA2269469.1"/>
    </source>
</evidence>
<feature type="transmembrane region" description="Helical" evidence="8">
    <location>
        <begin position="168"/>
        <end position="191"/>
    </location>
</feature>